<feature type="non-terminal residue" evidence="1">
    <location>
        <position position="1"/>
    </location>
</feature>
<dbReference type="EMBL" id="OC932319">
    <property type="protein sequence ID" value="CAD7659469.1"/>
    <property type="molecule type" value="Genomic_DNA"/>
</dbReference>
<sequence length="138" mass="16007">IIAESDEMVISSTVSVNDTIDASAEDTAIDYLNIGFYDYYKTNALTGYLSHKTHAFKVDNLWVNVIVFRAEDYEAFKTLLVLLNSHRVQCNEVMDQMDWHLLSQQMRDNNHMKYTPKMCTGIDKLSELKNRRYSEPTV</sequence>
<gene>
    <name evidence="1" type="ORF">ONB1V03_LOCUS16064</name>
</gene>
<dbReference type="Proteomes" id="UP000728032">
    <property type="component" value="Unassembled WGS sequence"/>
</dbReference>
<protein>
    <submittedName>
        <fullName evidence="1">Uncharacterized protein</fullName>
    </submittedName>
</protein>
<name>A0A7R9MI41_9ACAR</name>
<keyword evidence="2" id="KW-1185">Reference proteome</keyword>
<evidence type="ECO:0000313" key="2">
    <source>
        <dbReference type="Proteomes" id="UP000728032"/>
    </source>
</evidence>
<evidence type="ECO:0000313" key="1">
    <source>
        <dbReference type="EMBL" id="CAD7659469.1"/>
    </source>
</evidence>
<dbReference type="AlphaFoldDB" id="A0A7R9MI41"/>
<organism evidence="1">
    <name type="scientific">Oppiella nova</name>
    <dbReference type="NCBI Taxonomy" id="334625"/>
    <lineage>
        <taxon>Eukaryota</taxon>
        <taxon>Metazoa</taxon>
        <taxon>Ecdysozoa</taxon>
        <taxon>Arthropoda</taxon>
        <taxon>Chelicerata</taxon>
        <taxon>Arachnida</taxon>
        <taxon>Acari</taxon>
        <taxon>Acariformes</taxon>
        <taxon>Sarcoptiformes</taxon>
        <taxon>Oribatida</taxon>
        <taxon>Brachypylina</taxon>
        <taxon>Oppioidea</taxon>
        <taxon>Oppiidae</taxon>
        <taxon>Oppiella</taxon>
    </lineage>
</organism>
<proteinExistence type="predicted"/>
<reference evidence="1" key="1">
    <citation type="submission" date="2020-11" db="EMBL/GenBank/DDBJ databases">
        <authorList>
            <person name="Tran Van P."/>
        </authorList>
    </citation>
    <scope>NUCLEOTIDE SEQUENCE</scope>
</reference>
<dbReference type="EMBL" id="CAJPVJ010017494">
    <property type="protein sequence ID" value="CAG2176631.1"/>
    <property type="molecule type" value="Genomic_DNA"/>
</dbReference>
<accession>A0A7R9MI41</accession>